<name>A0ABV8RE16_9SPHN</name>
<gene>
    <name evidence="2" type="ORF">ACFOWX_04380</name>
</gene>
<dbReference type="RefSeq" id="WP_381421700.1">
    <property type="nucleotide sequence ID" value="NZ_JBHSDH010000013.1"/>
</dbReference>
<protein>
    <submittedName>
        <fullName evidence="2">RES family NAD+ phosphorylase</fullName>
    </submittedName>
</protein>
<evidence type="ECO:0000313" key="3">
    <source>
        <dbReference type="Proteomes" id="UP001595887"/>
    </source>
</evidence>
<reference evidence="3" key="1">
    <citation type="journal article" date="2019" name="Int. J. Syst. Evol. Microbiol.">
        <title>The Global Catalogue of Microorganisms (GCM) 10K type strain sequencing project: providing services to taxonomists for standard genome sequencing and annotation.</title>
        <authorList>
            <consortium name="The Broad Institute Genomics Platform"/>
            <consortium name="The Broad Institute Genome Sequencing Center for Infectious Disease"/>
            <person name="Wu L."/>
            <person name="Ma J."/>
        </authorList>
    </citation>
    <scope>NUCLEOTIDE SEQUENCE [LARGE SCALE GENOMIC DNA]</scope>
    <source>
        <strain evidence="3">CECT 8531</strain>
    </source>
</reference>
<dbReference type="Proteomes" id="UP001595887">
    <property type="component" value="Unassembled WGS sequence"/>
</dbReference>
<evidence type="ECO:0000259" key="1">
    <source>
        <dbReference type="SMART" id="SM00953"/>
    </source>
</evidence>
<dbReference type="Pfam" id="PF08808">
    <property type="entry name" value="RES"/>
    <property type="match status" value="1"/>
</dbReference>
<dbReference type="SMART" id="SM00953">
    <property type="entry name" value="RES"/>
    <property type="match status" value="1"/>
</dbReference>
<keyword evidence="3" id="KW-1185">Reference proteome</keyword>
<sequence length="167" mass="18604">MIFKGRAWRAHDPRWSWQPTSGRGAAITGGRFNERGQEALYLALSPITALAECTQGFANRMLPLTLCEYDIDMADIIDLTDAATREAEGVKEADMACSWLRINREGKIAPSQKLARSLIKKGYNGAIVPSFVPDIETGSHNLVLWRWGDRPLNSVKVYDPEGRLEKG</sequence>
<dbReference type="EMBL" id="JBHSDH010000013">
    <property type="protein sequence ID" value="MFC4291648.1"/>
    <property type="molecule type" value="Genomic_DNA"/>
</dbReference>
<organism evidence="2 3">
    <name type="scientific">Sphingorhabdus arenilitoris</name>
    <dbReference type="NCBI Taxonomy" id="1490041"/>
    <lineage>
        <taxon>Bacteria</taxon>
        <taxon>Pseudomonadati</taxon>
        <taxon>Pseudomonadota</taxon>
        <taxon>Alphaproteobacteria</taxon>
        <taxon>Sphingomonadales</taxon>
        <taxon>Sphingomonadaceae</taxon>
        <taxon>Sphingorhabdus</taxon>
    </lineage>
</organism>
<dbReference type="InterPro" id="IPR014914">
    <property type="entry name" value="RES_dom"/>
</dbReference>
<comment type="caution">
    <text evidence="2">The sequence shown here is derived from an EMBL/GenBank/DDBJ whole genome shotgun (WGS) entry which is preliminary data.</text>
</comment>
<evidence type="ECO:0000313" key="2">
    <source>
        <dbReference type="EMBL" id="MFC4291648.1"/>
    </source>
</evidence>
<accession>A0ABV8RE16</accession>
<proteinExistence type="predicted"/>
<feature type="domain" description="RES" evidence="1">
    <location>
        <begin position="19"/>
        <end position="158"/>
    </location>
</feature>